<dbReference type="EMBL" id="JACNIG010000085">
    <property type="protein sequence ID" value="MBC8430802.1"/>
    <property type="molecule type" value="Genomic_DNA"/>
</dbReference>
<dbReference type="Proteomes" id="UP000605201">
    <property type="component" value="Unassembled WGS sequence"/>
</dbReference>
<evidence type="ECO:0000256" key="1">
    <source>
        <dbReference type="ARBA" id="ARBA00022553"/>
    </source>
</evidence>
<dbReference type="Pfam" id="PF00072">
    <property type="entry name" value="Response_reg"/>
    <property type="match status" value="1"/>
</dbReference>
<dbReference type="Gene3D" id="3.40.50.2300">
    <property type="match status" value="1"/>
</dbReference>
<dbReference type="CDD" id="cd00156">
    <property type="entry name" value="REC"/>
    <property type="match status" value="1"/>
</dbReference>
<comment type="caution">
    <text evidence="4">The sequence shown here is derived from an EMBL/GenBank/DDBJ whole genome shotgun (WGS) entry which is preliminary data.</text>
</comment>
<evidence type="ECO:0000256" key="2">
    <source>
        <dbReference type="PROSITE-ProRule" id="PRU00169"/>
    </source>
</evidence>
<protein>
    <submittedName>
        <fullName evidence="4">Response regulator</fullName>
    </submittedName>
</protein>
<dbReference type="PROSITE" id="PS50110">
    <property type="entry name" value="RESPONSE_REGULATORY"/>
    <property type="match status" value="1"/>
</dbReference>
<accession>A0A8J6P0T2</accession>
<evidence type="ECO:0000313" key="5">
    <source>
        <dbReference type="Proteomes" id="UP000605201"/>
    </source>
</evidence>
<dbReference type="InterPro" id="IPR001789">
    <property type="entry name" value="Sig_transdc_resp-reg_receiver"/>
</dbReference>
<keyword evidence="1 2" id="KW-0597">Phosphoprotein</keyword>
<dbReference type="InterPro" id="IPR011006">
    <property type="entry name" value="CheY-like_superfamily"/>
</dbReference>
<dbReference type="SMART" id="SM00448">
    <property type="entry name" value="REC"/>
    <property type="match status" value="1"/>
</dbReference>
<dbReference type="AlphaFoldDB" id="A0A8J6P0T2"/>
<dbReference type="PANTHER" id="PTHR44591:SF3">
    <property type="entry name" value="RESPONSE REGULATORY DOMAIN-CONTAINING PROTEIN"/>
    <property type="match status" value="1"/>
</dbReference>
<evidence type="ECO:0000259" key="3">
    <source>
        <dbReference type="PROSITE" id="PS50110"/>
    </source>
</evidence>
<dbReference type="InterPro" id="IPR050595">
    <property type="entry name" value="Bact_response_regulator"/>
</dbReference>
<reference evidence="4 5" key="1">
    <citation type="submission" date="2020-08" db="EMBL/GenBank/DDBJ databases">
        <title>Bridging the membrane lipid divide: bacteria of the FCB group superphylum have the potential to synthesize archaeal ether lipids.</title>
        <authorList>
            <person name="Villanueva L."/>
            <person name="Von Meijenfeldt F.A.B."/>
            <person name="Westbye A.B."/>
            <person name="Yadav S."/>
            <person name="Hopmans E.C."/>
            <person name="Dutilh B.E."/>
            <person name="Sinninghe Damste J.S."/>
        </authorList>
    </citation>
    <scope>NUCLEOTIDE SEQUENCE [LARGE SCALE GENOMIC DNA]</scope>
    <source>
        <strain evidence="4">NIOZ-UU17</strain>
    </source>
</reference>
<dbReference type="SUPFAM" id="SSF52172">
    <property type="entry name" value="CheY-like"/>
    <property type="match status" value="1"/>
</dbReference>
<gene>
    <name evidence="4" type="ORF">H8D96_02675</name>
</gene>
<evidence type="ECO:0000313" key="4">
    <source>
        <dbReference type="EMBL" id="MBC8430802.1"/>
    </source>
</evidence>
<feature type="modified residue" description="4-aspartylphosphate" evidence="2">
    <location>
        <position position="58"/>
    </location>
</feature>
<name>A0A8J6P0T2_9BACT</name>
<proteinExistence type="predicted"/>
<dbReference type="GO" id="GO:0000160">
    <property type="term" value="P:phosphorelay signal transduction system"/>
    <property type="evidence" value="ECO:0007669"/>
    <property type="project" value="InterPro"/>
</dbReference>
<organism evidence="4 5">
    <name type="scientific">Candidatus Desulfatibia vada</name>
    <dbReference type="NCBI Taxonomy" id="2841696"/>
    <lineage>
        <taxon>Bacteria</taxon>
        <taxon>Pseudomonadati</taxon>
        <taxon>Thermodesulfobacteriota</taxon>
        <taxon>Desulfobacteria</taxon>
        <taxon>Desulfobacterales</taxon>
        <taxon>Desulfobacterales incertae sedis</taxon>
        <taxon>Candidatus Desulfatibia</taxon>
    </lineage>
</organism>
<feature type="domain" description="Response regulatory" evidence="3">
    <location>
        <begin position="11"/>
        <end position="120"/>
    </location>
</feature>
<dbReference type="PANTHER" id="PTHR44591">
    <property type="entry name" value="STRESS RESPONSE REGULATOR PROTEIN 1"/>
    <property type="match status" value="1"/>
</dbReference>
<sequence length="167" mass="19356">MDAEELIRGRKLLIVDDEEDVLEELIELLDMCKIDTATTFEDGKTQLEEGKYDLAVLDIMGVKGFELLEIAKKKKVPALMLTAHSLTEESLKRSAEEGAAYFAPKEEMGNIHLFVADVIEARDKKTNSWIKWFDRFATFYDRRFHGTNWREQEKKFWDKMVRGTSGT</sequence>